<gene>
    <name evidence="1" type="ORF">FHL06_13265</name>
</gene>
<evidence type="ECO:0000313" key="1">
    <source>
        <dbReference type="EMBL" id="MQS77282.1"/>
    </source>
</evidence>
<proteinExistence type="predicted"/>
<sequence length="222" mass="23824">MELHPHGIAPENSYGGGCRGIALINANAIINFSDNSNININCDNSPLTGPGPDGSIINMTPSNPDLISAALYASANSQIQMNGKNSNFNINVTGAVYNNNSVAYIQGMTQNISNSSTFSVNLKNPGAYNPIYGVVYIGNSSNINVNENGEFEVKTDPLIGGYLMFMPQVSFNITRPKSFLLDNGGSSNSKILFMNNDQYINAQDIIASANGYSYEWKTSNIV</sequence>
<dbReference type="Proteomes" id="UP000414364">
    <property type="component" value="Unassembled WGS sequence"/>
</dbReference>
<comment type="caution">
    <text evidence="1">The sequence shown here is derived from an EMBL/GenBank/DDBJ whole genome shotgun (WGS) entry which is preliminary data.</text>
</comment>
<protein>
    <submittedName>
        <fullName evidence="1">Uncharacterized protein</fullName>
    </submittedName>
</protein>
<evidence type="ECO:0000313" key="2">
    <source>
        <dbReference type="Proteomes" id="UP000414364"/>
    </source>
</evidence>
<reference evidence="1 2" key="1">
    <citation type="journal article" date="2019" name="Syst. Appl. Microbiol.">
        <title>Polyphasic characterization of two novel Lactobacillus spp. isolated from blown salami packages: Description of Lactobacillus halodurans sp. nov. and Lactobacillus salsicarnum sp. nov.</title>
        <authorList>
            <person name="Schuster J.A."/>
            <person name="Klingl A."/>
            <person name="Vogel R.F."/>
            <person name="Ehrmann M.A."/>
        </authorList>
    </citation>
    <scope>NUCLEOTIDE SEQUENCE [LARGE SCALE GENOMIC DNA]</scope>
    <source>
        <strain evidence="1 2">TMW 1.2172</strain>
    </source>
</reference>
<name>A0A5P0ZSX4_9LACO</name>
<accession>A0A5P0ZSX4</accession>
<dbReference type="AlphaFoldDB" id="A0A5P0ZSX4"/>
<organism evidence="1 2">
    <name type="scientific">Companilactobacillus halodurans</name>
    <dbReference type="NCBI Taxonomy" id="2584183"/>
    <lineage>
        <taxon>Bacteria</taxon>
        <taxon>Bacillati</taxon>
        <taxon>Bacillota</taxon>
        <taxon>Bacilli</taxon>
        <taxon>Lactobacillales</taxon>
        <taxon>Lactobacillaceae</taxon>
        <taxon>Companilactobacillus</taxon>
    </lineage>
</organism>
<dbReference type="EMBL" id="VDFP01000161">
    <property type="protein sequence ID" value="MQS77282.1"/>
    <property type="molecule type" value="Genomic_DNA"/>
</dbReference>